<evidence type="ECO:0000256" key="4">
    <source>
        <dbReference type="ARBA" id="ARBA00022490"/>
    </source>
</evidence>
<dbReference type="Pfam" id="PF21999">
    <property type="entry name" value="IMS_HHH_1"/>
    <property type="match status" value="1"/>
</dbReference>
<keyword evidence="5 15" id="KW-0808">Transferase</keyword>
<feature type="domain" description="UmuC" evidence="16">
    <location>
        <begin position="6"/>
        <end position="191"/>
    </location>
</feature>
<gene>
    <name evidence="17" type="primary">dinB</name>
    <name evidence="15" type="synonym">dbh</name>
    <name evidence="17" type="ORF">J9259_05925</name>
</gene>
<dbReference type="CDD" id="cd03586">
    <property type="entry name" value="PolY_Pol_IV_kappa"/>
    <property type="match status" value="1"/>
</dbReference>
<evidence type="ECO:0000256" key="7">
    <source>
        <dbReference type="ARBA" id="ARBA00022705"/>
    </source>
</evidence>
<evidence type="ECO:0000313" key="17">
    <source>
        <dbReference type="EMBL" id="MBX8632038.1"/>
    </source>
</evidence>
<feature type="site" description="Substrate discrimination" evidence="15">
    <location>
        <position position="15"/>
    </location>
</feature>
<evidence type="ECO:0000256" key="6">
    <source>
        <dbReference type="ARBA" id="ARBA00022695"/>
    </source>
</evidence>
<dbReference type="InterPro" id="IPR036775">
    <property type="entry name" value="DNA_pol_Y-fam_lit_finger_sf"/>
</dbReference>
<organism evidence="17 18">
    <name type="scientific">Candidatus Sysuiplasma superficiale</name>
    <dbReference type="NCBI Taxonomy" id="2823368"/>
    <lineage>
        <taxon>Archaea</taxon>
        <taxon>Methanobacteriati</taxon>
        <taxon>Thermoplasmatota</taxon>
        <taxon>Thermoplasmata</taxon>
        <taxon>Candidatus Sysuiplasmatales</taxon>
        <taxon>Candidatus Sysuiplasmataceae</taxon>
        <taxon>Candidatus Sysuiplasma</taxon>
    </lineage>
</organism>
<keyword evidence="12 15" id="KW-0238">DNA-binding</keyword>
<keyword evidence="13 15" id="KW-0234">DNA repair</keyword>
<dbReference type="GO" id="GO:0003684">
    <property type="term" value="F:damaged DNA binding"/>
    <property type="evidence" value="ECO:0007669"/>
    <property type="project" value="InterPro"/>
</dbReference>
<dbReference type="Proteomes" id="UP000716004">
    <property type="component" value="Unassembled WGS sequence"/>
</dbReference>
<evidence type="ECO:0000256" key="2">
    <source>
        <dbReference type="ARBA" id="ARBA00010945"/>
    </source>
</evidence>
<keyword evidence="10 15" id="KW-0460">Magnesium</keyword>
<dbReference type="NCBIfam" id="NF002677">
    <property type="entry name" value="PRK02406.1"/>
    <property type="match status" value="1"/>
</dbReference>
<dbReference type="Gene3D" id="3.30.1490.100">
    <property type="entry name" value="DNA polymerase, Y-family, little finger domain"/>
    <property type="match status" value="1"/>
</dbReference>
<dbReference type="GO" id="GO:0003887">
    <property type="term" value="F:DNA-directed DNA polymerase activity"/>
    <property type="evidence" value="ECO:0007669"/>
    <property type="project" value="UniProtKB-UniRule"/>
</dbReference>
<dbReference type="Gene3D" id="1.10.150.20">
    <property type="entry name" value="5' to 3' exonuclease, C-terminal subdomain"/>
    <property type="match status" value="1"/>
</dbReference>
<keyword evidence="7 15" id="KW-0235">DNA replication</keyword>
<dbReference type="InterPro" id="IPR001126">
    <property type="entry name" value="UmuC"/>
</dbReference>
<comment type="subunit">
    <text evidence="15">Monomer.</text>
</comment>
<evidence type="ECO:0000256" key="10">
    <source>
        <dbReference type="ARBA" id="ARBA00022842"/>
    </source>
</evidence>
<dbReference type="SUPFAM" id="SSF56672">
    <property type="entry name" value="DNA/RNA polymerases"/>
    <property type="match status" value="1"/>
</dbReference>
<dbReference type="Gene3D" id="3.30.70.270">
    <property type="match status" value="1"/>
</dbReference>
<proteinExistence type="inferred from homology"/>
<dbReference type="GO" id="GO:0006261">
    <property type="term" value="P:DNA-templated DNA replication"/>
    <property type="evidence" value="ECO:0007669"/>
    <property type="project" value="UniProtKB-UniRule"/>
</dbReference>
<name>A0A8J8CB36_9ARCH</name>
<dbReference type="Gene3D" id="3.40.1170.60">
    <property type="match status" value="1"/>
</dbReference>
<evidence type="ECO:0000256" key="8">
    <source>
        <dbReference type="ARBA" id="ARBA00022723"/>
    </source>
</evidence>
<protein>
    <recommendedName>
        <fullName evidence="15">DNA polymerase IV</fullName>
        <shortName evidence="15">Pol IV</shortName>
        <ecNumber evidence="15">2.7.7.7</ecNumber>
    </recommendedName>
</protein>
<comment type="function">
    <text evidence="15">Poorly processive, error-prone DNA polymerase involved in untargeted mutagenesis. Copies undamaged DNA at stalled replication forks, which arise in vivo from mismatched or misaligned primer ends. These misaligned primers can be extended by PolIV. Exhibits no 3'-5' exonuclease (proofreading) activity. May be involved in translesional synthesis.</text>
</comment>
<dbReference type="InterPro" id="IPR022880">
    <property type="entry name" value="DNApol_IV"/>
</dbReference>
<keyword evidence="6 15" id="KW-0548">Nucleotidyltransferase</keyword>
<keyword evidence="4 15" id="KW-0963">Cytoplasm</keyword>
<feature type="active site" evidence="15">
    <location>
        <position position="110"/>
    </location>
</feature>
<feature type="binding site" evidence="15">
    <location>
        <position position="10"/>
    </location>
    <ligand>
        <name>Mg(2+)</name>
        <dbReference type="ChEBI" id="CHEBI:18420"/>
    </ligand>
</feature>
<evidence type="ECO:0000256" key="5">
    <source>
        <dbReference type="ARBA" id="ARBA00022679"/>
    </source>
</evidence>
<dbReference type="GO" id="GO:0042276">
    <property type="term" value="P:error-prone translesion synthesis"/>
    <property type="evidence" value="ECO:0007669"/>
    <property type="project" value="TreeGrafter"/>
</dbReference>
<dbReference type="PANTHER" id="PTHR11076:SF33">
    <property type="entry name" value="DNA POLYMERASE KAPPA"/>
    <property type="match status" value="1"/>
</dbReference>
<evidence type="ECO:0000256" key="12">
    <source>
        <dbReference type="ARBA" id="ARBA00023125"/>
    </source>
</evidence>
<keyword evidence="11 15" id="KW-0239">DNA-directed DNA polymerase</keyword>
<comment type="cofactor">
    <cofactor evidence="15">
        <name>Mg(2+)</name>
        <dbReference type="ChEBI" id="CHEBI:18420"/>
    </cofactor>
    <text evidence="15">Binds 2 magnesium ions per subunit.</text>
</comment>
<dbReference type="Pfam" id="PF11799">
    <property type="entry name" value="IMS_C"/>
    <property type="match status" value="1"/>
</dbReference>
<dbReference type="Pfam" id="PF00817">
    <property type="entry name" value="IMS"/>
    <property type="match status" value="1"/>
</dbReference>
<dbReference type="InterPro" id="IPR043128">
    <property type="entry name" value="Rev_trsase/Diguanyl_cyclase"/>
</dbReference>
<evidence type="ECO:0000256" key="1">
    <source>
        <dbReference type="ARBA" id="ARBA00004496"/>
    </source>
</evidence>
<dbReference type="InterPro" id="IPR050116">
    <property type="entry name" value="DNA_polymerase-Y"/>
</dbReference>
<dbReference type="EMBL" id="JAGVSJ010000013">
    <property type="protein sequence ID" value="MBX8632038.1"/>
    <property type="molecule type" value="Genomic_DNA"/>
</dbReference>
<dbReference type="EC" id="2.7.7.7" evidence="15"/>
<keyword evidence="3 15" id="KW-0515">Mutator protein</keyword>
<dbReference type="GO" id="GO:0005737">
    <property type="term" value="C:cytoplasm"/>
    <property type="evidence" value="ECO:0007669"/>
    <property type="project" value="UniProtKB-SubCell"/>
</dbReference>
<evidence type="ECO:0000256" key="3">
    <source>
        <dbReference type="ARBA" id="ARBA00022457"/>
    </source>
</evidence>
<comment type="subcellular location">
    <subcellularLocation>
        <location evidence="1 15">Cytoplasm</location>
    </subcellularLocation>
</comment>
<evidence type="ECO:0000256" key="14">
    <source>
        <dbReference type="ARBA" id="ARBA00049244"/>
    </source>
</evidence>
<evidence type="ECO:0000256" key="11">
    <source>
        <dbReference type="ARBA" id="ARBA00022932"/>
    </source>
</evidence>
<dbReference type="HAMAP" id="MF_01113">
    <property type="entry name" value="DNApol_IV"/>
    <property type="match status" value="1"/>
</dbReference>
<dbReference type="GO" id="GO:0000287">
    <property type="term" value="F:magnesium ion binding"/>
    <property type="evidence" value="ECO:0007669"/>
    <property type="project" value="UniProtKB-UniRule"/>
</dbReference>
<comment type="catalytic activity">
    <reaction evidence="14 15">
        <text>DNA(n) + a 2'-deoxyribonucleoside 5'-triphosphate = DNA(n+1) + diphosphate</text>
        <dbReference type="Rhea" id="RHEA:22508"/>
        <dbReference type="Rhea" id="RHEA-COMP:17339"/>
        <dbReference type="Rhea" id="RHEA-COMP:17340"/>
        <dbReference type="ChEBI" id="CHEBI:33019"/>
        <dbReference type="ChEBI" id="CHEBI:61560"/>
        <dbReference type="ChEBI" id="CHEBI:173112"/>
        <dbReference type="EC" id="2.7.7.7"/>
    </reaction>
</comment>
<evidence type="ECO:0000256" key="9">
    <source>
        <dbReference type="ARBA" id="ARBA00022763"/>
    </source>
</evidence>
<sequence length="360" mass="40241">MPGRIIAHVDLDYFYAQCEELRRPELKGRPVVVCIYSGRTEDSGAVSTSNYEARKIGIRSGMPIVQAKRIAGSNTVFLSADIEYYESVSERIMSLLRSYTPVMEQASVDEAYLDLSEVVSDFDGGERKAREIKNAILSSEHLTCSIGVSSNKLLSKMAAGVSKPDGLTVVRPEEALDFLAPMPAGKLFGVGRVTERRLSEMGIQTVEDLRSVSPEILKKQFGSSMGMWLYNASRGVDEEQVMDRKREQYGRIITLKEDTRDRSVLVDNASRLLNEVVRQVKADALRFKTVSFLGIMSDLSARTKNRSLPDFTDDFEQAARIMPILVDEFLSEHPGNLRRMGVKVSNLSEDRGQKSLFDFA</sequence>
<reference evidence="17" key="1">
    <citation type="submission" date="2021-04" db="EMBL/GenBank/DDBJ databases">
        <title>Genomic insights into ecological role and evolution of a novel Thermoplasmata order Candidatus Sysuiplasmatales.</title>
        <authorList>
            <person name="Yuan Y."/>
        </authorList>
    </citation>
    <scope>NUCLEOTIDE SEQUENCE</scope>
    <source>
        <strain evidence="17">YP2-bin.285</strain>
    </source>
</reference>
<dbReference type="PANTHER" id="PTHR11076">
    <property type="entry name" value="DNA REPAIR POLYMERASE UMUC / TRANSFERASE FAMILY MEMBER"/>
    <property type="match status" value="1"/>
</dbReference>
<evidence type="ECO:0000256" key="13">
    <source>
        <dbReference type="ARBA" id="ARBA00023204"/>
    </source>
</evidence>
<evidence type="ECO:0000313" key="18">
    <source>
        <dbReference type="Proteomes" id="UP000716004"/>
    </source>
</evidence>
<accession>A0A8J8CB36</accession>
<dbReference type="InterPro" id="IPR053848">
    <property type="entry name" value="IMS_HHH_1"/>
</dbReference>
<evidence type="ECO:0000256" key="15">
    <source>
        <dbReference type="HAMAP-Rule" id="MF_01113"/>
    </source>
</evidence>
<evidence type="ECO:0000259" key="16">
    <source>
        <dbReference type="PROSITE" id="PS50173"/>
    </source>
</evidence>
<dbReference type="InterPro" id="IPR043502">
    <property type="entry name" value="DNA/RNA_pol_sf"/>
</dbReference>
<dbReference type="SUPFAM" id="SSF100879">
    <property type="entry name" value="Lesion bypass DNA polymerase (Y-family), little finger domain"/>
    <property type="match status" value="1"/>
</dbReference>
<dbReference type="AlphaFoldDB" id="A0A8J8CB36"/>
<keyword evidence="8 15" id="KW-0479">Metal-binding</keyword>
<feature type="binding site" evidence="15">
    <location>
        <position position="109"/>
    </location>
    <ligand>
        <name>Mg(2+)</name>
        <dbReference type="ChEBI" id="CHEBI:18420"/>
    </ligand>
</feature>
<comment type="caution">
    <text evidence="17">The sequence shown here is derived from an EMBL/GenBank/DDBJ whole genome shotgun (WGS) entry which is preliminary data.</text>
</comment>
<dbReference type="PROSITE" id="PS50173">
    <property type="entry name" value="UMUC"/>
    <property type="match status" value="1"/>
</dbReference>
<dbReference type="InterPro" id="IPR017961">
    <property type="entry name" value="DNA_pol_Y-fam_little_finger"/>
</dbReference>
<dbReference type="GO" id="GO:0006281">
    <property type="term" value="P:DNA repair"/>
    <property type="evidence" value="ECO:0007669"/>
    <property type="project" value="UniProtKB-UniRule"/>
</dbReference>
<comment type="similarity">
    <text evidence="2 15">Belongs to the DNA polymerase type-Y family.</text>
</comment>
<keyword evidence="9 15" id="KW-0227">DNA damage</keyword>